<keyword evidence="2" id="KW-1185">Reference proteome</keyword>
<proteinExistence type="predicted"/>
<gene>
    <name evidence="1" type="ORF">K452DRAFT_142049</name>
</gene>
<dbReference type="GeneID" id="54292912"/>
<reference evidence="1" key="1">
    <citation type="journal article" date="2020" name="Stud. Mycol.">
        <title>101 Dothideomycetes genomes: a test case for predicting lifestyles and emergence of pathogens.</title>
        <authorList>
            <person name="Haridas S."/>
            <person name="Albert R."/>
            <person name="Binder M."/>
            <person name="Bloem J."/>
            <person name="Labutti K."/>
            <person name="Salamov A."/>
            <person name="Andreopoulos B."/>
            <person name="Baker S."/>
            <person name="Barry K."/>
            <person name="Bills G."/>
            <person name="Bluhm B."/>
            <person name="Cannon C."/>
            <person name="Castanera R."/>
            <person name="Culley D."/>
            <person name="Daum C."/>
            <person name="Ezra D."/>
            <person name="Gonzalez J."/>
            <person name="Henrissat B."/>
            <person name="Kuo A."/>
            <person name="Liang C."/>
            <person name="Lipzen A."/>
            <person name="Lutzoni F."/>
            <person name="Magnuson J."/>
            <person name="Mondo S."/>
            <person name="Nolan M."/>
            <person name="Ohm R."/>
            <person name="Pangilinan J."/>
            <person name="Park H.-J."/>
            <person name="Ramirez L."/>
            <person name="Alfaro M."/>
            <person name="Sun H."/>
            <person name="Tritt A."/>
            <person name="Yoshinaga Y."/>
            <person name="Zwiers L.-H."/>
            <person name="Turgeon B."/>
            <person name="Goodwin S."/>
            <person name="Spatafora J."/>
            <person name="Crous P."/>
            <person name="Grigoriev I."/>
        </authorList>
    </citation>
    <scope>NUCLEOTIDE SEQUENCE</scope>
    <source>
        <strain evidence="1">CBS 121167</strain>
    </source>
</reference>
<sequence>MELLPHACVLFLTINAFHPSPYSQPLTHSLSQPCPCVYPSICHRCACISSCVPMYANAQRARVPYQTKPNPKTAKKRI</sequence>
<dbReference type="AlphaFoldDB" id="A0A6A6BLB5"/>
<protein>
    <submittedName>
        <fullName evidence="1">Uncharacterized protein</fullName>
    </submittedName>
</protein>
<evidence type="ECO:0000313" key="1">
    <source>
        <dbReference type="EMBL" id="KAF2144458.1"/>
    </source>
</evidence>
<evidence type="ECO:0000313" key="2">
    <source>
        <dbReference type="Proteomes" id="UP000799438"/>
    </source>
</evidence>
<dbReference type="RefSeq" id="XP_033400170.1">
    <property type="nucleotide sequence ID" value="XM_033535418.1"/>
</dbReference>
<dbReference type="Proteomes" id="UP000799438">
    <property type="component" value="Unassembled WGS sequence"/>
</dbReference>
<organism evidence="1 2">
    <name type="scientific">Aplosporella prunicola CBS 121167</name>
    <dbReference type="NCBI Taxonomy" id="1176127"/>
    <lineage>
        <taxon>Eukaryota</taxon>
        <taxon>Fungi</taxon>
        <taxon>Dikarya</taxon>
        <taxon>Ascomycota</taxon>
        <taxon>Pezizomycotina</taxon>
        <taxon>Dothideomycetes</taxon>
        <taxon>Dothideomycetes incertae sedis</taxon>
        <taxon>Botryosphaeriales</taxon>
        <taxon>Aplosporellaceae</taxon>
        <taxon>Aplosporella</taxon>
    </lineage>
</organism>
<dbReference type="EMBL" id="ML995479">
    <property type="protein sequence ID" value="KAF2144458.1"/>
    <property type="molecule type" value="Genomic_DNA"/>
</dbReference>
<accession>A0A6A6BLB5</accession>
<name>A0A6A6BLB5_9PEZI</name>